<evidence type="ECO:0000256" key="5">
    <source>
        <dbReference type="ARBA" id="ARBA00013187"/>
    </source>
</evidence>
<accession>A0A853AW38</accession>
<evidence type="ECO:0000256" key="3">
    <source>
        <dbReference type="ARBA" id="ARBA00010008"/>
    </source>
</evidence>
<keyword evidence="16" id="KW-1185">Reference proteome</keyword>
<proteinExistence type="inferred from homology"/>
<sequence length="509" mass="52027">MSNPPPAKVPRWSSVITSSGRCRGIVSAMPRRSGIPFSISPSGWCRNSTACKPTTRALAICSGIRNGPASAGGLSIPASPREVSTWTTVPLPRPRRTPARPGHAPSTAECGCGATLRDVNVPASPSPEQVFDWLDTAADKRAAAGLTRKLRPRGASSTELDLAGNDYLGLARDKRVAGAAAAAALRWGAGATGSRLVTGSTELHTELEYELARFCGAQAALVFSSGFAANLGAVTALSGAESAIVSDKHIHASLIEGCRLSRTDVAAINHGDPAAIKHALATRRKPRALVVTDSVFSVDGDLAPLRELSQVCREHGAALLVDDAHGFGVLGEGGRGAVHAAGLAGEPDVVTTITLSKALGAQGGAVLGPRRVIRHLLETARSFIFDTALAPASAAAALAALGVLKSEPGLPDKVLTAAGTLSAQLRAAGFRVTTPEAAVLALQAPSADAAAEWAARCAEQGVRVGCFRPPSVPDGVSRLRLTVRADLTESDVDTAVKVISESAPAGAAS</sequence>
<evidence type="ECO:0000256" key="1">
    <source>
        <dbReference type="ARBA" id="ARBA00001933"/>
    </source>
</evidence>
<dbReference type="GO" id="GO:0017000">
    <property type="term" value="P:antibiotic biosynthetic process"/>
    <property type="evidence" value="ECO:0007669"/>
    <property type="project" value="UniProtKB-KW"/>
</dbReference>
<dbReference type="GO" id="GO:0009102">
    <property type="term" value="P:biotin biosynthetic process"/>
    <property type="evidence" value="ECO:0007669"/>
    <property type="project" value="UniProtKB-KW"/>
</dbReference>
<dbReference type="GO" id="GO:0030170">
    <property type="term" value="F:pyridoxal phosphate binding"/>
    <property type="evidence" value="ECO:0007669"/>
    <property type="project" value="InterPro"/>
</dbReference>
<comment type="cofactor">
    <cofactor evidence="1 13">
        <name>pyridoxal 5'-phosphate</name>
        <dbReference type="ChEBI" id="CHEBI:597326"/>
    </cofactor>
</comment>
<comment type="subunit">
    <text evidence="4">Homodimer.</text>
</comment>
<evidence type="ECO:0000313" key="15">
    <source>
        <dbReference type="EMBL" id="NYI86836.1"/>
    </source>
</evidence>
<dbReference type="InterPro" id="IPR015422">
    <property type="entry name" value="PyrdxlP-dep_Trfase_small"/>
</dbReference>
<evidence type="ECO:0000256" key="9">
    <source>
        <dbReference type="ARBA" id="ARBA00023194"/>
    </source>
</evidence>
<evidence type="ECO:0000259" key="14">
    <source>
        <dbReference type="Pfam" id="PF00155"/>
    </source>
</evidence>
<dbReference type="EMBL" id="JACCFK010000001">
    <property type="protein sequence ID" value="NYI86836.1"/>
    <property type="molecule type" value="Genomic_DNA"/>
</dbReference>
<comment type="caution">
    <text evidence="15">The sequence shown here is derived from an EMBL/GenBank/DDBJ whole genome shotgun (WGS) entry which is preliminary data.</text>
</comment>
<dbReference type="InterPro" id="IPR015424">
    <property type="entry name" value="PyrdxlP-dep_Trfase"/>
</dbReference>
<evidence type="ECO:0000256" key="8">
    <source>
        <dbReference type="ARBA" id="ARBA00022898"/>
    </source>
</evidence>
<dbReference type="InterPro" id="IPR001917">
    <property type="entry name" value="Aminotrans_II_pyridoxalP_BS"/>
</dbReference>
<dbReference type="PANTHER" id="PTHR13693:SF100">
    <property type="entry name" value="8-AMINO-7-OXONONANOATE SYNTHASE"/>
    <property type="match status" value="1"/>
</dbReference>
<dbReference type="Gene3D" id="3.90.1150.10">
    <property type="entry name" value="Aspartate Aminotransferase, domain 1"/>
    <property type="match status" value="1"/>
</dbReference>
<reference evidence="15 16" key="1">
    <citation type="submission" date="2020-07" db="EMBL/GenBank/DDBJ databases">
        <title>Sequencing the genomes of 1000 actinobacteria strains.</title>
        <authorList>
            <person name="Klenk H.-P."/>
        </authorList>
    </citation>
    <scope>NUCLEOTIDE SEQUENCE [LARGE SCALE GENOMIC DNA]</scope>
    <source>
        <strain evidence="15 16">DSM 104006</strain>
    </source>
</reference>
<dbReference type="Pfam" id="PF00155">
    <property type="entry name" value="Aminotran_1_2"/>
    <property type="match status" value="1"/>
</dbReference>
<keyword evidence="7" id="KW-0093">Biotin biosynthesis</keyword>
<keyword evidence="8 13" id="KW-0663">Pyridoxal phosphate</keyword>
<comment type="pathway">
    <text evidence="2">Cofactor biosynthesis; biotin biosynthesis.</text>
</comment>
<dbReference type="PANTHER" id="PTHR13693">
    <property type="entry name" value="CLASS II AMINOTRANSFERASE/8-AMINO-7-OXONONANOATE SYNTHASE"/>
    <property type="match status" value="1"/>
</dbReference>
<keyword evidence="9" id="KW-0045">Antibiotic biosynthesis</keyword>
<protein>
    <recommendedName>
        <fullName evidence="5">8-amino-7-oxononanoate synthase</fullName>
        <ecNumber evidence="5">2.3.1.47</ecNumber>
    </recommendedName>
    <alternativeName>
        <fullName evidence="10">7-keto-8-amino-pelargonic acid synthase</fullName>
    </alternativeName>
    <alternativeName>
        <fullName evidence="11">8-amino-7-ketopelargonate synthase</fullName>
    </alternativeName>
</protein>
<comment type="catalytic activity">
    <reaction evidence="12">
        <text>6-carboxyhexanoyl-[ACP] + L-alanine + H(+) = (8S)-8-amino-7-oxononanoate + holo-[ACP] + CO2</text>
        <dbReference type="Rhea" id="RHEA:42288"/>
        <dbReference type="Rhea" id="RHEA-COMP:9685"/>
        <dbReference type="Rhea" id="RHEA-COMP:9955"/>
        <dbReference type="ChEBI" id="CHEBI:15378"/>
        <dbReference type="ChEBI" id="CHEBI:16526"/>
        <dbReference type="ChEBI" id="CHEBI:57972"/>
        <dbReference type="ChEBI" id="CHEBI:64479"/>
        <dbReference type="ChEBI" id="CHEBI:78846"/>
        <dbReference type="ChEBI" id="CHEBI:149468"/>
        <dbReference type="EC" id="2.3.1.47"/>
    </reaction>
</comment>
<organism evidence="15 16">
    <name type="scientific">Amycolatopsis endophytica</name>
    <dbReference type="NCBI Taxonomy" id="860233"/>
    <lineage>
        <taxon>Bacteria</taxon>
        <taxon>Bacillati</taxon>
        <taxon>Actinomycetota</taxon>
        <taxon>Actinomycetes</taxon>
        <taxon>Pseudonocardiales</taxon>
        <taxon>Pseudonocardiaceae</taxon>
        <taxon>Amycolatopsis</taxon>
    </lineage>
</organism>
<dbReference type="InterPro" id="IPR050087">
    <property type="entry name" value="AON_synthase_class-II"/>
</dbReference>
<keyword evidence="15" id="KW-0012">Acyltransferase</keyword>
<dbReference type="Gene3D" id="3.40.640.10">
    <property type="entry name" value="Type I PLP-dependent aspartate aminotransferase-like (Major domain)"/>
    <property type="match status" value="1"/>
</dbReference>
<dbReference type="InterPro" id="IPR015421">
    <property type="entry name" value="PyrdxlP-dep_Trfase_major"/>
</dbReference>
<evidence type="ECO:0000256" key="6">
    <source>
        <dbReference type="ARBA" id="ARBA00022679"/>
    </source>
</evidence>
<evidence type="ECO:0000256" key="12">
    <source>
        <dbReference type="ARBA" id="ARBA00047715"/>
    </source>
</evidence>
<name>A0A853AW38_9PSEU</name>
<dbReference type="SUPFAM" id="SSF53383">
    <property type="entry name" value="PLP-dependent transferases"/>
    <property type="match status" value="1"/>
</dbReference>
<evidence type="ECO:0000256" key="4">
    <source>
        <dbReference type="ARBA" id="ARBA00011738"/>
    </source>
</evidence>
<comment type="similarity">
    <text evidence="3">Belongs to the class-II pyridoxal-phosphate-dependent aminotransferase family. BioF subfamily.</text>
</comment>
<evidence type="ECO:0000256" key="10">
    <source>
        <dbReference type="ARBA" id="ARBA00032610"/>
    </source>
</evidence>
<evidence type="ECO:0000256" key="2">
    <source>
        <dbReference type="ARBA" id="ARBA00004746"/>
    </source>
</evidence>
<dbReference type="InterPro" id="IPR004839">
    <property type="entry name" value="Aminotransferase_I/II_large"/>
</dbReference>
<keyword evidence="6 15" id="KW-0808">Transferase</keyword>
<evidence type="ECO:0000313" key="16">
    <source>
        <dbReference type="Proteomes" id="UP000549616"/>
    </source>
</evidence>
<dbReference type="AlphaFoldDB" id="A0A853AW38"/>
<evidence type="ECO:0000256" key="11">
    <source>
        <dbReference type="ARBA" id="ARBA00033381"/>
    </source>
</evidence>
<evidence type="ECO:0000256" key="13">
    <source>
        <dbReference type="RuleBase" id="RU003693"/>
    </source>
</evidence>
<dbReference type="Proteomes" id="UP000549616">
    <property type="component" value="Unassembled WGS sequence"/>
</dbReference>
<dbReference type="GO" id="GO:0008710">
    <property type="term" value="F:8-amino-7-oxononanoate synthase activity"/>
    <property type="evidence" value="ECO:0007669"/>
    <property type="project" value="UniProtKB-EC"/>
</dbReference>
<gene>
    <name evidence="15" type="ORF">HNR02_000159</name>
</gene>
<evidence type="ECO:0000256" key="7">
    <source>
        <dbReference type="ARBA" id="ARBA00022756"/>
    </source>
</evidence>
<dbReference type="PROSITE" id="PS00599">
    <property type="entry name" value="AA_TRANSFER_CLASS_2"/>
    <property type="match status" value="1"/>
</dbReference>
<dbReference type="EC" id="2.3.1.47" evidence="5"/>
<feature type="domain" description="Aminotransferase class I/classII large" evidence="14">
    <location>
        <begin position="160"/>
        <end position="499"/>
    </location>
</feature>